<proteinExistence type="predicted"/>
<reference evidence="8" key="2">
    <citation type="journal article" date="2007" name="PLoS Biol.">
        <title>Survey sequencing and comparative analysis of the elephant shark (Callorhinchus milii) genome.</title>
        <authorList>
            <person name="Venkatesh B."/>
            <person name="Kirkness E.F."/>
            <person name="Loh Y.H."/>
            <person name="Halpern A.L."/>
            <person name="Lee A.P."/>
            <person name="Johnson J."/>
            <person name="Dandona N."/>
            <person name="Viswanathan L.D."/>
            <person name="Tay A."/>
            <person name="Venter J.C."/>
            <person name="Strausberg R.L."/>
            <person name="Brenner S."/>
        </authorList>
    </citation>
    <scope>NUCLEOTIDE SEQUENCE [LARGE SCALE GENOMIC DNA]</scope>
</reference>
<evidence type="ECO:0000256" key="3">
    <source>
        <dbReference type="ARBA" id="ARBA00023170"/>
    </source>
</evidence>
<dbReference type="Ensembl" id="ENSCMIT00000008318.1">
    <property type="protein sequence ID" value="ENSCMIP00000008084.1"/>
    <property type="gene ID" value="ENSCMIG00000004363.1"/>
</dbReference>
<dbReference type="InterPro" id="IPR036179">
    <property type="entry name" value="Ig-like_dom_sf"/>
</dbReference>
<dbReference type="InterPro" id="IPR013106">
    <property type="entry name" value="Ig_V-set"/>
</dbReference>
<keyword evidence="8" id="KW-1185">Reference proteome</keyword>
<dbReference type="InterPro" id="IPR013783">
    <property type="entry name" value="Ig-like_fold"/>
</dbReference>
<dbReference type="GO" id="GO:0042101">
    <property type="term" value="C:T cell receptor complex"/>
    <property type="evidence" value="ECO:0007669"/>
    <property type="project" value="UniProtKB-KW"/>
</dbReference>
<accession>A0A4W3HEC9</accession>
<dbReference type="SMART" id="SM00409">
    <property type="entry name" value="IG"/>
    <property type="match status" value="1"/>
</dbReference>
<dbReference type="Proteomes" id="UP000314986">
    <property type="component" value="Unassembled WGS sequence"/>
</dbReference>
<dbReference type="PANTHER" id="PTHR19367:SF18">
    <property type="entry name" value="T CELL RECEPTOR ALPHA VARIABLE 16"/>
    <property type="match status" value="1"/>
</dbReference>
<dbReference type="Pfam" id="PF07686">
    <property type="entry name" value="V-set"/>
    <property type="match status" value="1"/>
</dbReference>
<organism evidence="7 8">
    <name type="scientific">Callorhinchus milii</name>
    <name type="common">Ghost shark</name>
    <dbReference type="NCBI Taxonomy" id="7868"/>
    <lineage>
        <taxon>Eukaryota</taxon>
        <taxon>Metazoa</taxon>
        <taxon>Chordata</taxon>
        <taxon>Craniata</taxon>
        <taxon>Vertebrata</taxon>
        <taxon>Chondrichthyes</taxon>
        <taxon>Holocephali</taxon>
        <taxon>Chimaeriformes</taxon>
        <taxon>Callorhinchidae</taxon>
        <taxon>Callorhinchus</taxon>
    </lineage>
</organism>
<dbReference type="PANTHER" id="PTHR19367">
    <property type="entry name" value="T-CELL RECEPTOR ALPHA CHAIN V REGION"/>
    <property type="match status" value="1"/>
</dbReference>
<evidence type="ECO:0000256" key="1">
    <source>
        <dbReference type="ARBA" id="ARBA00022729"/>
    </source>
</evidence>
<keyword evidence="4" id="KW-0393">Immunoglobulin domain</keyword>
<keyword evidence="1" id="KW-0732">Signal</keyword>
<dbReference type="PROSITE" id="PS50835">
    <property type="entry name" value="IG_LIKE"/>
    <property type="match status" value="1"/>
</dbReference>
<dbReference type="AlphaFoldDB" id="A0A4W3HEC9"/>
<evidence type="ECO:0000256" key="2">
    <source>
        <dbReference type="ARBA" id="ARBA00023130"/>
    </source>
</evidence>
<dbReference type="InterPro" id="IPR051287">
    <property type="entry name" value="TCR_variable_region"/>
</dbReference>
<reference evidence="8" key="1">
    <citation type="journal article" date="2006" name="Science">
        <title>Ancient noncoding elements conserved in the human genome.</title>
        <authorList>
            <person name="Venkatesh B."/>
            <person name="Kirkness E.F."/>
            <person name="Loh Y.H."/>
            <person name="Halpern A.L."/>
            <person name="Lee A.P."/>
            <person name="Johnson J."/>
            <person name="Dandona N."/>
            <person name="Viswanathan L.D."/>
            <person name="Tay A."/>
            <person name="Venter J.C."/>
            <person name="Strausberg R.L."/>
            <person name="Brenner S."/>
        </authorList>
    </citation>
    <scope>NUCLEOTIDE SEQUENCE [LARGE SCALE GENOMIC DNA]</scope>
</reference>
<keyword evidence="2" id="KW-1064">Adaptive immunity</keyword>
<dbReference type="Gene3D" id="2.60.40.10">
    <property type="entry name" value="Immunoglobulins"/>
    <property type="match status" value="1"/>
</dbReference>
<evidence type="ECO:0000313" key="8">
    <source>
        <dbReference type="Proteomes" id="UP000314986"/>
    </source>
</evidence>
<name>A0A4W3HEC9_CALMI</name>
<dbReference type="GO" id="GO:0002250">
    <property type="term" value="P:adaptive immune response"/>
    <property type="evidence" value="ECO:0007669"/>
    <property type="project" value="UniProtKB-KW"/>
</dbReference>
<keyword evidence="5" id="KW-1279">T cell receptor</keyword>
<dbReference type="SUPFAM" id="SSF48726">
    <property type="entry name" value="Immunoglobulin"/>
    <property type="match status" value="1"/>
</dbReference>
<reference evidence="7" key="5">
    <citation type="submission" date="2025-09" db="UniProtKB">
        <authorList>
            <consortium name="Ensembl"/>
        </authorList>
    </citation>
    <scope>IDENTIFICATION</scope>
</reference>
<keyword evidence="3" id="KW-0675">Receptor</keyword>
<feature type="domain" description="Ig-like" evidence="6">
    <location>
        <begin position="41"/>
        <end position="124"/>
    </location>
</feature>
<reference evidence="8" key="3">
    <citation type="journal article" date="2014" name="Nature">
        <title>Elephant shark genome provides unique insights into gnathostome evolution.</title>
        <authorList>
            <consortium name="International Elephant Shark Genome Sequencing Consortium"/>
            <person name="Venkatesh B."/>
            <person name="Lee A.P."/>
            <person name="Ravi V."/>
            <person name="Maurya A.K."/>
            <person name="Lian M.M."/>
            <person name="Swann J.B."/>
            <person name="Ohta Y."/>
            <person name="Flajnik M.F."/>
            <person name="Sutoh Y."/>
            <person name="Kasahara M."/>
            <person name="Hoon S."/>
            <person name="Gangu V."/>
            <person name="Roy S.W."/>
            <person name="Irimia M."/>
            <person name="Korzh V."/>
            <person name="Kondrychyn I."/>
            <person name="Lim Z.W."/>
            <person name="Tay B.H."/>
            <person name="Tohari S."/>
            <person name="Kong K.W."/>
            <person name="Ho S."/>
            <person name="Lorente-Galdos B."/>
            <person name="Quilez J."/>
            <person name="Marques-Bonet T."/>
            <person name="Raney B.J."/>
            <person name="Ingham P.W."/>
            <person name="Tay A."/>
            <person name="Hillier L.W."/>
            <person name="Minx P."/>
            <person name="Boehm T."/>
            <person name="Wilson R.K."/>
            <person name="Brenner S."/>
            <person name="Warren W.C."/>
        </authorList>
    </citation>
    <scope>NUCLEOTIDE SEQUENCE [LARGE SCALE GENOMIC DNA]</scope>
</reference>
<dbReference type="GeneTree" id="ENSGT00970000196773"/>
<dbReference type="SMART" id="SM00406">
    <property type="entry name" value="IGv"/>
    <property type="match status" value="1"/>
</dbReference>
<sequence>TDSTTGCETLLCQFRRQRYTAIHCTICSVWFLQTSERRENVTEGESVTFECSYSTTESYFYLFWYRHYKEKQPEFIIRRYSHNDNTIKGAGFENRFSAELQKSNSFTSLSISELVLSDSAVYYCAFTLTTVIDCTASLVQKLTSLCT</sequence>
<dbReference type="InParanoid" id="A0A4W3HEC9"/>
<evidence type="ECO:0000313" key="7">
    <source>
        <dbReference type="Ensembl" id="ENSCMIP00000008084.1"/>
    </source>
</evidence>
<reference evidence="7" key="4">
    <citation type="submission" date="2025-08" db="UniProtKB">
        <authorList>
            <consortium name="Ensembl"/>
        </authorList>
    </citation>
    <scope>IDENTIFICATION</scope>
</reference>
<dbReference type="InterPro" id="IPR007110">
    <property type="entry name" value="Ig-like_dom"/>
</dbReference>
<protein>
    <recommendedName>
        <fullName evidence="6">Ig-like domain-containing protein</fullName>
    </recommendedName>
</protein>
<keyword evidence="5" id="KW-0391">Immunity</keyword>
<evidence type="ECO:0000256" key="4">
    <source>
        <dbReference type="ARBA" id="ARBA00023319"/>
    </source>
</evidence>
<evidence type="ECO:0000259" key="6">
    <source>
        <dbReference type="PROSITE" id="PS50835"/>
    </source>
</evidence>
<dbReference type="InterPro" id="IPR003599">
    <property type="entry name" value="Ig_sub"/>
</dbReference>
<evidence type="ECO:0000256" key="5">
    <source>
        <dbReference type="ARBA" id="ARBA00043266"/>
    </source>
</evidence>